<sequence length="489" mass="57528">MKIFIVEDEYWALEEMKLLLKKYQTEHTLYFYDDGESAFKNISVHEPKLIITDISMPGMDGLELVQKAADIDPAIRCIILTVHETFDYAKKGIQLGVVDYLLKPIKKEVLYEVLDCTIEEIKQAEIEEEDKQLWSINQLIFNQLEKSEKNKADLENQSFFFIYLLCGNWQAPFEGDINIKAYLEEIGLARDSRLLSLDTQRKILLVPYKSEFTPLTKEIYHFIKEKKQVHLCYLVKQEKQNLIEVYQKGHQLMECGKLFGHSSFIEEQKTEWEKDAQSLWTTVRLIEKQMRHGELASISEQISSLVSQIKQLELTQKQLYKFLLDMYYAISYNMQQSTNQLSIHNIDEKFSELDSLVTFDQLKEWLNQLIRLLINKYVQKETAPKHLIPKVKDWIVNSYSNSITFQQFADEHHVSLSYLSQEFKKQTNMTFTEYLANYRIKKAQELFQNGMKSTAEVGILVGYHDPKHFRKVFQKVTGVSPTQYKLSYS</sequence>
<dbReference type="InterPro" id="IPR009057">
    <property type="entry name" value="Homeodomain-like_sf"/>
</dbReference>
<protein>
    <submittedName>
        <fullName evidence="7">YesN/AraC family two-component response regulator</fullName>
    </submittedName>
</protein>
<evidence type="ECO:0000259" key="6">
    <source>
        <dbReference type="PROSITE" id="PS50110"/>
    </source>
</evidence>
<accession>A0A2P8GQN7</accession>
<gene>
    <name evidence="7" type="ORF">B0H99_10785</name>
</gene>
<name>A0A2P8GQN7_9BACL</name>
<dbReference type="InterPro" id="IPR018060">
    <property type="entry name" value="HTH_AraC"/>
</dbReference>
<evidence type="ECO:0000259" key="5">
    <source>
        <dbReference type="PROSITE" id="PS01124"/>
    </source>
</evidence>
<dbReference type="CDD" id="cd17536">
    <property type="entry name" value="REC_YesN-like"/>
    <property type="match status" value="1"/>
</dbReference>
<dbReference type="Gene3D" id="1.10.10.60">
    <property type="entry name" value="Homeodomain-like"/>
    <property type="match status" value="2"/>
</dbReference>
<dbReference type="PROSITE" id="PS50110">
    <property type="entry name" value="RESPONSE_REGULATORY"/>
    <property type="match status" value="1"/>
</dbReference>
<organism evidence="7 8">
    <name type="scientific">Planomicrobium soli</name>
    <dbReference type="NCBI Taxonomy" id="1176648"/>
    <lineage>
        <taxon>Bacteria</taxon>
        <taxon>Bacillati</taxon>
        <taxon>Bacillota</taxon>
        <taxon>Bacilli</taxon>
        <taxon>Bacillales</taxon>
        <taxon>Caryophanaceae</taxon>
        <taxon>Planomicrobium</taxon>
    </lineage>
</organism>
<evidence type="ECO:0000313" key="7">
    <source>
        <dbReference type="EMBL" id="PSL36264.1"/>
    </source>
</evidence>
<keyword evidence="4" id="KW-0597">Phosphoprotein</keyword>
<dbReference type="PANTHER" id="PTHR43280">
    <property type="entry name" value="ARAC-FAMILY TRANSCRIPTIONAL REGULATOR"/>
    <property type="match status" value="1"/>
</dbReference>
<keyword evidence="2" id="KW-0238">DNA-binding</keyword>
<reference evidence="7 8" key="1">
    <citation type="submission" date="2018-03" db="EMBL/GenBank/DDBJ databases">
        <title>Genomic Encyclopedia of Type Strains, Phase III (KMG-III): the genomes of soil and plant-associated and newly described type strains.</title>
        <authorList>
            <person name="Whitman W."/>
        </authorList>
    </citation>
    <scope>NUCLEOTIDE SEQUENCE [LARGE SCALE GENOMIC DNA]</scope>
    <source>
        <strain evidence="7 8">CGMCC 1.12259</strain>
    </source>
</reference>
<keyword evidence="8" id="KW-1185">Reference proteome</keyword>
<dbReference type="InterPro" id="IPR001789">
    <property type="entry name" value="Sig_transdc_resp-reg_receiver"/>
</dbReference>
<dbReference type="SUPFAM" id="SSF52172">
    <property type="entry name" value="CheY-like"/>
    <property type="match status" value="1"/>
</dbReference>
<dbReference type="AlphaFoldDB" id="A0A2P8GQN7"/>
<comment type="caution">
    <text evidence="7">The sequence shown here is derived from an EMBL/GenBank/DDBJ whole genome shotgun (WGS) entry which is preliminary data.</text>
</comment>
<evidence type="ECO:0000256" key="1">
    <source>
        <dbReference type="ARBA" id="ARBA00023015"/>
    </source>
</evidence>
<dbReference type="PANTHER" id="PTHR43280:SF28">
    <property type="entry name" value="HTH-TYPE TRANSCRIPTIONAL ACTIVATOR RHAS"/>
    <property type="match status" value="1"/>
</dbReference>
<proteinExistence type="predicted"/>
<evidence type="ECO:0000256" key="4">
    <source>
        <dbReference type="PROSITE-ProRule" id="PRU00169"/>
    </source>
</evidence>
<dbReference type="OrthoDB" id="9794370at2"/>
<dbReference type="InterPro" id="IPR011006">
    <property type="entry name" value="CheY-like_superfamily"/>
</dbReference>
<dbReference type="Pfam" id="PF12833">
    <property type="entry name" value="HTH_18"/>
    <property type="match status" value="1"/>
</dbReference>
<dbReference type="Gene3D" id="3.40.50.2300">
    <property type="match status" value="1"/>
</dbReference>
<evidence type="ECO:0000256" key="3">
    <source>
        <dbReference type="ARBA" id="ARBA00023163"/>
    </source>
</evidence>
<dbReference type="PROSITE" id="PS01124">
    <property type="entry name" value="HTH_ARAC_FAMILY_2"/>
    <property type="match status" value="1"/>
</dbReference>
<dbReference type="RefSeq" id="WP_106533636.1">
    <property type="nucleotide sequence ID" value="NZ_PYAT01000007.1"/>
</dbReference>
<feature type="domain" description="Response regulatory" evidence="6">
    <location>
        <begin position="2"/>
        <end position="118"/>
    </location>
</feature>
<feature type="modified residue" description="4-aspartylphosphate" evidence="4">
    <location>
        <position position="53"/>
    </location>
</feature>
<dbReference type="Pfam" id="PF00072">
    <property type="entry name" value="Response_reg"/>
    <property type="match status" value="1"/>
</dbReference>
<dbReference type="SUPFAM" id="SSF46689">
    <property type="entry name" value="Homeodomain-like"/>
    <property type="match status" value="2"/>
</dbReference>
<dbReference type="GO" id="GO:0000160">
    <property type="term" value="P:phosphorelay signal transduction system"/>
    <property type="evidence" value="ECO:0007669"/>
    <property type="project" value="InterPro"/>
</dbReference>
<dbReference type="SMART" id="SM00448">
    <property type="entry name" value="REC"/>
    <property type="match status" value="1"/>
</dbReference>
<evidence type="ECO:0000256" key="2">
    <source>
        <dbReference type="ARBA" id="ARBA00023125"/>
    </source>
</evidence>
<dbReference type="GO" id="GO:0003700">
    <property type="term" value="F:DNA-binding transcription factor activity"/>
    <property type="evidence" value="ECO:0007669"/>
    <property type="project" value="InterPro"/>
</dbReference>
<dbReference type="GO" id="GO:0043565">
    <property type="term" value="F:sequence-specific DNA binding"/>
    <property type="evidence" value="ECO:0007669"/>
    <property type="project" value="InterPro"/>
</dbReference>
<evidence type="ECO:0000313" key="8">
    <source>
        <dbReference type="Proteomes" id="UP000242682"/>
    </source>
</evidence>
<dbReference type="EMBL" id="PYAT01000007">
    <property type="protein sequence ID" value="PSL36264.1"/>
    <property type="molecule type" value="Genomic_DNA"/>
</dbReference>
<keyword evidence="1" id="KW-0805">Transcription regulation</keyword>
<keyword evidence="3" id="KW-0804">Transcription</keyword>
<feature type="domain" description="HTH araC/xylS-type" evidence="5">
    <location>
        <begin position="389"/>
        <end position="487"/>
    </location>
</feature>
<dbReference type="SMART" id="SM00342">
    <property type="entry name" value="HTH_ARAC"/>
    <property type="match status" value="1"/>
</dbReference>
<dbReference type="Proteomes" id="UP000242682">
    <property type="component" value="Unassembled WGS sequence"/>
</dbReference>